<dbReference type="Proteomes" id="UP001341840">
    <property type="component" value="Unassembled WGS sequence"/>
</dbReference>
<sequence>MFRSFQESLHPVDARVDAIENCDPGRHERGVHDHSSPGAGVVNRNTLEGRVGRCCSVCHGGTRIHMVSLVEGDNADDLIELAHKVENRNVALRGVPVCGGGKPPIGSNFATSKARSSATVTNANQSINSAQDNSTKLMLEVARRRELRHLNNEEYMAKQAKGECFMCDEPYSTEHVYMYKELKMLILELEIEGEWL</sequence>
<protein>
    <submittedName>
        <fullName evidence="1">Uncharacterized protein</fullName>
    </submittedName>
</protein>
<comment type="caution">
    <text evidence="1">The sequence shown here is derived from an EMBL/GenBank/DDBJ whole genome shotgun (WGS) entry which is preliminary data.</text>
</comment>
<name>A0ABU6UAA5_9FABA</name>
<gene>
    <name evidence="1" type="ORF">PIB30_030217</name>
</gene>
<proteinExistence type="predicted"/>
<accession>A0ABU6UAA5</accession>
<dbReference type="EMBL" id="JASCZI010120954">
    <property type="protein sequence ID" value="MED6158160.1"/>
    <property type="molecule type" value="Genomic_DNA"/>
</dbReference>
<organism evidence="1 2">
    <name type="scientific">Stylosanthes scabra</name>
    <dbReference type="NCBI Taxonomy" id="79078"/>
    <lineage>
        <taxon>Eukaryota</taxon>
        <taxon>Viridiplantae</taxon>
        <taxon>Streptophyta</taxon>
        <taxon>Embryophyta</taxon>
        <taxon>Tracheophyta</taxon>
        <taxon>Spermatophyta</taxon>
        <taxon>Magnoliopsida</taxon>
        <taxon>eudicotyledons</taxon>
        <taxon>Gunneridae</taxon>
        <taxon>Pentapetalae</taxon>
        <taxon>rosids</taxon>
        <taxon>fabids</taxon>
        <taxon>Fabales</taxon>
        <taxon>Fabaceae</taxon>
        <taxon>Papilionoideae</taxon>
        <taxon>50 kb inversion clade</taxon>
        <taxon>dalbergioids sensu lato</taxon>
        <taxon>Dalbergieae</taxon>
        <taxon>Pterocarpus clade</taxon>
        <taxon>Stylosanthes</taxon>
    </lineage>
</organism>
<evidence type="ECO:0000313" key="1">
    <source>
        <dbReference type="EMBL" id="MED6158160.1"/>
    </source>
</evidence>
<reference evidence="1 2" key="1">
    <citation type="journal article" date="2023" name="Plants (Basel)">
        <title>Bridging the Gap: Combining Genomics and Transcriptomics Approaches to Understand Stylosanthes scabra, an Orphan Legume from the Brazilian Caatinga.</title>
        <authorList>
            <person name="Ferreira-Neto J.R.C."/>
            <person name="da Silva M.D."/>
            <person name="Binneck E."/>
            <person name="de Melo N.F."/>
            <person name="da Silva R.H."/>
            <person name="de Melo A.L.T.M."/>
            <person name="Pandolfi V."/>
            <person name="Bustamante F.O."/>
            <person name="Brasileiro-Vidal A.C."/>
            <person name="Benko-Iseppon A.M."/>
        </authorList>
    </citation>
    <scope>NUCLEOTIDE SEQUENCE [LARGE SCALE GENOMIC DNA]</scope>
    <source>
        <tissue evidence="1">Leaves</tissue>
    </source>
</reference>
<keyword evidence="2" id="KW-1185">Reference proteome</keyword>
<evidence type="ECO:0000313" key="2">
    <source>
        <dbReference type="Proteomes" id="UP001341840"/>
    </source>
</evidence>